<name>A0A3N0YCT5_ANAGA</name>
<organism evidence="1 2">
    <name type="scientific">Anabarilius grahami</name>
    <name type="common">Kanglang fish</name>
    <name type="synonym">Barilius grahami</name>
    <dbReference type="NCBI Taxonomy" id="495550"/>
    <lineage>
        <taxon>Eukaryota</taxon>
        <taxon>Metazoa</taxon>
        <taxon>Chordata</taxon>
        <taxon>Craniata</taxon>
        <taxon>Vertebrata</taxon>
        <taxon>Euteleostomi</taxon>
        <taxon>Actinopterygii</taxon>
        <taxon>Neopterygii</taxon>
        <taxon>Teleostei</taxon>
        <taxon>Ostariophysi</taxon>
        <taxon>Cypriniformes</taxon>
        <taxon>Xenocyprididae</taxon>
        <taxon>Xenocypridinae</taxon>
        <taxon>Xenocypridinae incertae sedis</taxon>
        <taxon>Anabarilius</taxon>
    </lineage>
</organism>
<sequence length="239" mass="26221">MKMKKSEGTRTVVCVSTGGASPLVKRHSAGDVTHSLSPLAAQQSIGASARHGERAWGARIGWNKKHFPTLLKTFSTRPTDMDTIIFSLFLLHTALGSAGAQYTPACDGNEERDQRSLPMSRLIPDISLSFSFSGRSSNGTCGESDGAGSDLLVSEELVSVFDHSFGRGRKLLITAAARESAVLILQTRYKIYLQQTEEDVKESIWCDLCDFVRLEVSEHLLKQSLREAQEPAEDELFVD</sequence>
<evidence type="ECO:0000313" key="2">
    <source>
        <dbReference type="Proteomes" id="UP000281406"/>
    </source>
</evidence>
<keyword evidence="2" id="KW-1185">Reference proteome</keyword>
<protein>
    <submittedName>
        <fullName evidence="1">Uncharacterized protein</fullName>
    </submittedName>
</protein>
<reference evidence="1 2" key="1">
    <citation type="submission" date="2018-10" db="EMBL/GenBank/DDBJ databases">
        <title>Genome assembly for a Yunnan-Guizhou Plateau 3E fish, Anabarilius grahami (Regan), and its evolutionary and genetic applications.</title>
        <authorList>
            <person name="Jiang W."/>
        </authorList>
    </citation>
    <scope>NUCLEOTIDE SEQUENCE [LARGE SCALE GENOMIC DNA]</scope>
    <source>
        <strain evidence="1">AG-KIZ</strain>
        <tissue evidence="1">Muscle</tissue>
    </source>
</reference>
<proteinExistence type="predicted"/>
<evidence type="ECO:0000313" key="1">
    <source>
        <dbReference type="EMBL" id="ROL44032.1"/>
    </source>
</evidence>
<dbReference type="EMBL" id="RJVU01047119">
    <property type="protein sequence ID" value="ROL44032.1"/>
    <property type="molecule type" value="Genomic_DNA"/>
</dbReference>
<dbReference type="AlphaFoldDB" id="A0A3N0YCT5"/>
<gene>
    <name evidence="1" type="ORF">DPX16_10316</name>
</gene>
<dbReference type="Proteomes" id="UP000281406">
    <property type="component" value="Unassembled WGS sequence"/>
</dbReference>
<accession>A0A3N0YCT5</accession>
<comment type="caution">
    <text evidence="1">The sequence shown here is derived from an EMBL/GenBank/DDBJ whole genome shotgun (WGS) entry which is preliminary data.</text>
</comment>